<dbReference type="InterPro" id="IPR043128">
    <property type="entry name" value="Rev_trsase/Diguanyl_cyclase"/>
</dbReference>
<dbReference type="Gene3D" id="1.10.340.70">
    <property type="match status" value="1"/>
</dbReference>
<dbReference type="SUPFAM" id="SSF56672">
    <property type="entry name" value="DNA/RNA polymerases"/>
    <property type="match status" value="1"/>
</dbReference>
<evidence type="ECO:0008006" key="4">
    <source>
        <dbReference type="Google" id="ProtNLM"/>
    </source>
</evidence>
<dbReference type="EMBL" id="AVOT02122097">
    <property type="protein sequence ID" value="MBW0585825.1"/>
    <property type="molecule type" value="Genomic_DNA"/>
</dbReference>
<organism evidence="2 3">
    <name type="scientific">Austropuccinia psidii MF-1</name>
    <dbReference type="NCBI Taxonomy" id="1389203"/>
    <lineage>
        <taxon>Eukaryota</taxon>
        <taxon>Fungi</taxon>
        <taxon>Dikarya</taxon>
        <taxon>Basidiomycota</taxon>
        <taxon>Pucciniomycotina</taxon>
        <taxon>Pucciniomycetes</taxon>
        <taxon>Pucciniales</taxon>
        <taxon>Sphaerophragmiaceae</taxon>
        <taxon>Austropuccinia</taxon>
    </lineage>
</organism>
<dbReference type="InterPro" id="IPR043502">
    <property type="entry name" value="DNA/RNA_pol_sf"/>
</dbReference>
<protein>
    <recommendedName>
        <fullName evidence="4">Reverse transcriptase domain-containing protein</fullName>
    </recommendedName>
</protein>
<comment type="caution">
    <text evidence="2">The sequence shown here is derived from an EMBL/GenBank/DDBJ whole genome shotgun (WGS) entry which is preliminary data.</text>
</comment>
<keyword evidence="3" id="KW-1185">Reference proteome</keyword>
<feature type="region of interest" description="Disordered" evidence="1">
    <location>
        <begin position="212"/>
        <end position="238"/>
    </location>
</feature>
<name>A0A9Q3KPV4_9BASI</name>
<evidence type="ECO:0000313" key="2">
    <source>
        <dbReference type="EMBL" id="MBW0585825.1"/>
    </source>
</evidence>
<proteinExistence type="predicted"/>
<feature type="compositionally biased region" description="Acidic residues" evidence="1">
    <location>
        <begin position="225"/>
        <end position="238"/>
    </location>
</feature>
<evidence type="ECO:0000313" key="3">
    <source>
        <dbReference type="Proteomes" id="UP000765509"/>
    </source>
</evidence>
<dbReference type="Proteomes" id="UP000765509">
    <property type="component" value="Unassembled WGS sequence"/>
</dbReference>
<reference evidence="2" key="1">
    <citation type="submission" date="2021-03" db="EMBL/GenBank/DDBJ databases">
        <title>Draft genome sequence of rust myrtle Austropuccinia psidii MF-1, a brazilian biotype.</title>
        <authorList>
            <person name="Quecine M.C."/>
            <person name="Pachon D.M.R."/>
            <person name="Bonatelli M.L."/>
            <person name="Correr F.H."/>
            <person name="Franceschini L.M."/>
            <person name="Leite T.F."/>
            <person name="Margarido G.R.A."/>
            <person name="Almeida C.A."/>
            <person name="Ferrarezi J.A."/>
            <person name="Labate C.A."/>
        </authorList>
    </citation>
    <scope>NUCLEOTIDE SEQUENCE</scope>
    <source>
        <strain evidence="2">MF-1</strain>
    </source>
</reference>
<dbReference type="InterPro" id="IPR050951">
    <property type="entry name" value="Retrovirus_Pol_polyprotein"/>
</dbReference>
<sequence>MQLTRLPQGATNSVAVYQAQMTWILQEEIPESVGIFIDDGGIKGPRSLYNQETLPENPSIRRFIWEYAITLERVLFRIEEAGLTISGSKFACCVPALDIVGHVVSFEGRTISKQKINKIQNWPTPLKKKEIRGFLGLCSYSQPKLELCGVARILKKLQTILWAEHFEFQADAKALIEMINTPCLPNAPMTRWIAFIKLFSFDLVHKPGKTFTMPDGLSRRPKNSEEEEDAPEFDEEEDWIKPHPGFGAKNVNSLHFSGVQLPTKQEVFWKRMQEYLSTMKKPQSSKDEEFRRIKRRSSNFFLEDGQLKRRNNPNPQFVVSSQEAQRYILKSLHEDMGHRGEN</sequence>
<evidence type="ECO:0000256" key="1">
    <source>
        <dbReference type="SAM" id="MobiDB-lite"/>
    </source>
</evidence>
<gene>
    <name evidence="2" type="ORF">O181_125540</name>
</gene>
<dbReference type="AlphaFoldDB" id="A0A9Q3KPV4"/>
<dbReference type="PANTHER" id="PTHR37984">
    <property type="entry name" value="PROTEIN CBG26694"/>
    <property type="match status" value="1"/>
</dbReference>
<dbReference type="PANTHER" id="PTHR37984:SF5">
    <property type="entry name" value="PROTEIN NYNRIN-LIKE"/>
    <property type="match status" value="1"/>
</dbReference>
<accession>A0A9Q3KPV4</accession>
<dbReference type="Gene3D" id="3.30.70.270">
    <property type="match status" value="2"/>
</dbReference>